<organism evidence="1 2">
    <name type="scientific">Violaceomyces palustris</name>
    <dbReference type="NCBI Taxonomy" id="1673888"/>
    <lineage>
        <taxon>Eukaryota</taxon>
        <taxon>Fungi</taxon>
        <taxon>Dikarya</taxon>
        <taxon>Basidiomycota</taxon>
        <taxon>Ustilaginomycotina</taxon>
        <taxon>Ustilaginomycetes</taxon>
        <taxon>Violaceomycetales</taxon>
        <taxon>Violaceomycetaceae</taxon>
        <taxon>Violaceomyces</taxon>
    </lineage>
</organism>
<dbReference type="EMBL" id="KZ819788">
    <property type="protein sequence ID" value="PWN52252.1"/>
    <property type="molecule type" value="Genomic_DNA"/>
</dbReference>
<evidence type="ECO:0000313" key="1">
    <source>
        <dbReference type="EMBL" id="PWN52252.1"/>
    </source>
</evidence>
<name>A0ACD0P2L9_9BASI</name>
<proteinExistence type="predicted"/>
<gene>
    <name evidence="1" type="ORF">IE53DRAFT_385338</name>
</gene>
<reference evidence="1 2" key="1">
    <citation type="journal article" date="2018" name="Mol. Biol. Evol.">
        <title>Broad Genomic Sampling Reveals a Smut Pathogenic Ancestry of the Fungal Clade Ustilaginomycotina.</title>
        <authorList>
            <person name="Kijpornyongpan T."/>
            <person name="Mondo S.J."/>
            <person name="Barry K."/>
            <person name="Sandor L."/>
            <person name="Lee J."/>
            <person name="Lipzen A."/>
            <person name="Pangilinan J."/>
            <person name="LaButti K."/>
            <person name="Hainaut M."/>
            <person name="Henrissat B."/>
            <person name="Grigoriev I.V."/>
            <person name="Spatafora J.W."/>
            <person name="Aime M.C."/>
        </authorList>
    </citation>
    <scope>NUCLEOTIDE SEQUENCE [LARGE SCALE GENOMIC DNA]</scope>
    <source>
        <strain evidence="1 2">SA 807</strain>
    </source>
</reference>
<protein>
    <submittedName>
        <fullName evidence="1">HSP70-domain-containing protein</fullName>
    </submittedName>
</protein>
<evidence type="ECO:0000313" key="2">
    <source>
        <dbReference type="Proteomes" id="UP000245626"/>
    </source>
</evidence>
<sequence length="591" mass="62847">MSESTGAVIGINFGQSYSSIACINQHGRADVIANEDGERQLATRISFNGDQVYLGNQATAQLVRNAPNTIDRFVNLLGRSFAEITEDEKKRNSAQIIDNSGVPSFKVLIDEKETVLSAHEVAVKYLRSLFLTAKDFLSGVPIAGAVLSVPQYFSTAQIEALKKAAVEAGLIVLQVLTSPAAALVAYGLTSPQGLGQLPSHPDGVEGAPYPAGKELDRNVVVVDMGGSSTDVSVLAARAGIYTLLSYVHNSSVGGSSVDDVLVKFFAKEFTKKTKVTIGESDKRAWAKLRNEAEVTKRALSASNSAQCSVESLAEGVDFTGSVNRMRLDLLSGEIYSKVQETVEDALKQAGLEAAQIDEVIFAGGSARLPGLYERLAIVFNEEAGNTHLTASIDADQVIARGCAINAQTITATSGELERDYILSLPAKPASEIPELKAKATSRPFGILVPAPKEASEAVEKQVVDGQLFVTLIPAETPLPARRTFRFPVSSSPALLSFAEGTPSVRVEKIEAPQPDPEDEDDEDDEPLEPEEVRTAYVKPDSNKIAEVSVELDASKKVEVEVIVNADGSATITAREEGSDSSKAVVAKIPSA</sequence>
<keyword evidence="2" id="KW-1185">Reference proteome</keyword>
<dbReference type="Proteomes" id="UP000245626">
    <property type="component" value="Unassembled WGS sequence"/>
</dbReference>
<accession>A0ACD0P2L9</accession>